<dbReference type="InterPro" id="IPR020084">
    <property type="entry name" value="NUDIX_hydrolase_CS"/>
</dbReference>
<dbReference type="InterPro" id="IPR015797">
    <property type="entry name" value="NUDIX_hydrolase-like_dom_sf"/>
</dbReference>
<evidence type="ECO:0000256" key="2">
    <source>
        <dbReference type="ARBA" id="ARBA00022801"/>
    </source>
</evidence>
<protein>
    <recommendedName>
        <fullName evidence="4">Nudix hydrolase domain-containing protein</fullName>
    </recommendedName>
</protein>
<dbReference type="Pfam" id="PF00293">
    <property type="entry name" value="NUDIX"/>
    <property type="match status" value="1"/>
</dbReference>
<sequence length="194" mass="22398">MRVHSPAGARSRIGGRAVREECPYRREESALAEQFILGLGLVEDEDRLVIVRNRWAVGEVWSLPGGRLEVGESLTDCVVREVQEETGLLVAPVELAYVQDTHNLVHDQHFLVHVFSCRLVAGTLRVPEHDEYVVDVRWVKRDEVARYITWPTYRDPLLAYLAGHERRYWLDRDGYRPELGKGPDRKGKEEKGWQ</sequence>
<dbReference type="InterPro" id="IPR000086">
    <property type="entry name" value="NUDIX_hydrolase_dom"/>
</dbReference>
<dbReference type="InterPro" id="IPR020476">
    <property type="entry name" value="Nudix_hydrolase"/>
</dbReference>
<dbReference type="PROSITE" id="PS51462">
    <property type="entry name" value="NUDIX"/>
    <property type="match status" value="1"/>
</dbReference>
<dbReference type="PRINTS" id="PR00502">
    <property type="entry name" value="NUDIXFAMILY"/>
</dbReference>
<accession>A0A953LIK1</accession>
<keyword evidence="2 3" id="KW-0378">Hydrolase</keyword>
<name>A0A953LIK1_SYMTR</name>
<dbReference type="AlphaFoldDB" id="A0A953LIK1"/>
<dbReference type="Proteomes" id="UP000732377">
    <property type="component" value="Unassembled WGS sequence"/>
</dbReference>
<comment type="caution">
    <text evidence="5">The sequence shown here is derived from an EMBL/GenBank/DDBJ whole genome shotgun (WGS) entry which is preliminary data.</text>
</comment>
<dbReference type="EMBL" id="PIUK01000004">
    <property type="protein sequence ID" value="MBY6274807.1"/>
    <property type="molecule type" value="Genomic_DNA"/>
</dbReference>
<dbReference type="PANTHER" id="PTHR43046:SF14">
    <property type="entry name" value="MUTT_NUDIX FAMILY PROTEIN"/>
    <property type="match status" value="1"/>
</dbReference>
<dbReference type="PROSITE" id="PS00893">
    <property type="entry name" value="NUDIX_BOX"/>
    <property type="match status" value="1"/>
</dbReference>
<dbReference type="GO" id="GO:0016787">
    <property type="term" value="F:hydrolase activity"/>
    <property type="evidence" value="ECO:0007669"/>
    <property type="project" value="UniProtKB-KW"/>
</dbReference>
<dbReference type="Gene3D" id="3.90.79.10">
    <property type="entry name" value="Nucleoside Triphosphate Pyrophosphohydrolase"/>
    <property type="match status" value="1"/>
</dbReference>
<dbReference type="PANTHER" id="PTHR43046">
    <property type="entry name" value="GDP-MANNOSE MANNOSYL HYDROLASE"/>
    <property type="match status" value="1"/>
</dbReference>
<comment type="cofactor">
    <cofactor evidence="1">
        <name>Mg(2+)</name>
        <dbReference type="ChEBI" id="CHEBI:18420"/>
    </cofactor>
</comment>
<reference evidence="5" key="1">
    <citation type="submission" date="2017-11" db="EMBL/GenBank/DDBJ databases">
        <title>Three new genomes from thermophilic consortium.</title>
        <authorList>
            <person name="Quaggio R."/>
            <person name="Amgarten D."/>
            <person name="Setubal J.C."/>
        </authorList>
    </citation>
    <scope>NUCLEOTIDE SEQUENCE</scope>
    <source>
        <strain evidence="5">ZCTH01-B2</strain>
    </source>
</reference>
<comment type="similarity">
    <text evidence="3">Belongs to the Nudix hydrolase family.</text>
</comment>
<evidence type="ECO:0000256" key="3">
    <source>
        <dbReference type="RuleBase" id="RU003476"/>
    </source>
</evidence>
<proteinExistence type="inferred from homology"/>
<dbReference type="SUPFAM" id="SSF55811">
    <property type="entry name" value="Nudix"/>
    <property type="match status" value="1"/>
</dbReference>
<evidence type="ECO:0000259" key="4">
    <source>
        <dbReference type="PROSITE" id="PS51462"/>
    </source>
</evidence>
<evidence type="ECO:0000256" key="1">
    <source>
        <dbReference type="ARBA" id="ARBA00001946"/>
    </source>
</evidence>
<evidence type="ECO:0000313" key="5">
    <source>
        <dbReference type="EMBL" id="MBY6274807.1"/>
    </source>
</evidence>
<gene>
    <name evidence="5" type="ORF">CWE10_01115</name>
</gene>
<feature type="domain" description="Nudix hydrolase" evidence="4">
    <location>
        <begin position="23"/>
        <end position="162"/>
    </location>
</feature>
<evidence type="ECO:0000313" key="6">
    <source>
        <dbReference type="Proteomes" id="UP000732377"/>
    </source>
</evidence>
<organism evidence="5 6">
    <name type="scientific">Symbiobacterium thermophilum</name>
    <dbReference type="NCBI Taxonomy" id="2734"/>
    <lineage>
        <taxon>Bacteria</taxon>
        <taxon>Bacillati</taxon>
        <taxon>Bacillota</taxon>
        <taxon>Clostridia</taxon>
        <taxon>Eubacteriales</taxon>
        <taxon>Symbiobacteriaceae</taxon>
        <taxon>Symbiobacterium</taxon>
    </lineage>
</organism>